<evidence type="ECO:0000313" key="4">
    <source>
        <dbReference type="EMBL" id="MDC8785906.1"/>
    </source>
</evidence>
<sequence>MSTISGLGGSSSASAWAAMSATRKEAAGPPNGTDFADHMLTKFDSDSSGTVDQTELQSMLDDIAKHTGTSNSSSSSSSAADVMKKLDSNGDGTLDKTELETGLKSLMPAPSSTVSFAQTHGGAQAGGTPPGPPPGPPPEGASGGDSSNSTSTSSTSSTSATSSSSAYDPLDTNQDGTVSAQERAAGAAAQAIKDLMKAADTDGDGKVSSSEMTHLKQALSSIASGSSGNASTGNGADTGTGASSATTAEQQAALKLEKLVQGILQKYAAATDAGASQTNASTQSLNVTA</sequence>
<dbReference type="RefSeq" id="WP_273597015.1">
    <property type="nucleotide sequence ID" value="NZ_JAQQXS010000009.1"/>
</dbReference>
<feature type="compositionally biased region" description="Low complexity" evidence="2">
    <location>
        <begin position="180"/>
        <end position="191"/>
    </location>
</feature>
<feature type="compositionally biased region" description="Polar residues" evidence="2">
    <location>
        <begin position="46"/>
        <end position="57"/>
    </location>
</feature>
<feature type="compositionally biased region" description="Basic and acidic residues" evidence="2">
    <location>
        <begin position="35"/>
        <end position="45"/>
    </location>
</feature>
<dbReference type="Gene3D" id="1.10.238.10">
    <property type="entry name" value="EF-hand"/>
    <property type="match status" value="2"/>
</dbReference>
<name>A0ABT5KSJ7_9BURK</name>
<feature type="compositionally biased region" description="Pro residues" evidence="2">
    <location>
        <begin position="129"/>
        <end position="139"/>
    </location>
</feature>
<organism evidence="4 5">
    <name type="scientific">Roseateles koreensis</name>
    <dbReference type="NCBI Taxonomy" id="2987526"/>
    <lineage>
        <taxon>Bacteria</taxon>
        <taxon>Pseudomonadati</taxon>
        <taxon>Pseudomonadota</taxon>
        <taxon>Betaproteobacteria</taxon>
        <taxon>Burkholderiales</taxon>
        <taxon>Sphaerotilaceae</taxon>
        <taxon>Roseateles</taxon>
    </lineage>
</organism>
<feature type="compositionally biased region" description="Low complexity" evidence="2">
    <location>
        <begin position="144"/>
        <end position="166"/>
    </location>
</feature>
<evidence type="ECO:0000256" key="1">
    <source>
        <dbReference type="ARBA" id="ARBA00022837"/>
    </source>
</evidence>
<dbReference type="PROSITE" id="PS50222">
    <property type="entry name" value="EF_HAND_2"/>
    <property type="match status" value="3"/>
</dbReference>
<feature type="domain" description="EF-hand" evidence="3">
    <location>
        <begin position="31"/>
        <end position="66"/>
    </location>
</feature>
<feature type="compositionally biased region" description="Low complexity" evidence="2">
    <location>
        <begin position="10"/>
        <end position="21"/>
    </location>
</feature>
<comment type="caution">
    <text evidence="4">The sequence shown here is derived from an EMBL/GenBank/DDBJ whole genome shotgun (WGS) entry which is preliminary data.</text>
</comment>
<dbReference type="PROSITE" id="PS00018">
    <property type="entry name" value="EF_HAND_1"/>
    <property type="match status" value="3"/>
</dbReference>
<dbReference type="SMART" id="SM00054">
    <property type="entry name" value="EFh"/>
    <property type="match status" value="3"/>
</dbReference>
<protein>
    <submittedName>
        <fullName evidence="4">EF-hand domain-containing protein</fullName>
    </submittedName>
</protein>
<proteinExistence type="predicted"/>
<feature type="region of interest" description="Disordered" evidence="2">
    <location>
        <begin position="1"/>
        <end position="249"/>
    </location>
</feature>
<accession>A0ABT5KSJ7</accession>
<dbReference type="PANTHER" id="PTHR19972:SF10">
    <property type="entry name" value="CALBINDIN-32"/>
    <property type="match status" value="1"/>
</dbReference>
<dbReference type="InterPro" id="IPR051001">
    <property type="entry name" value="Calbindin_Ca-bind"/>
</dbReference>
<dbReference type="InterPro" id="IPR002048">
    <property type="entry name" value="EF_hand_dom"/>
</dbReference>
<keyword evidence="5" id="KW-1185">Reference proteome</keyword>
<evidence type="ECO:0000256" key="2">
    <source>
        <dbReference type="SAM" id="MobiDB-lite"/>
    </source>
</evidence>
<feature type="compositionally biased region" description="Basic and acidic residues" evidence="2">
    <location>
        <begin position="82"/>
        <end position="101"/>
    </location>
</feature>
<feature type="compositionally biased region" description="Basic and acidic residues" evidence="2">
    <location>
        <begin position="194"/>
        <end position="205"/>
    </location>
</feature>
<dbReference type="PANTHER" id="PTHR19972">
    <property type="entry name" value="CALBINDIN"/>
    <property type="match status" value="1"/>
</dbReference>
<reference evidence="4 5" key="1">
    <citation type="submission" date="2022-10" db="EMBL/GenBank/DDBJ databases">
        <title>paucibacter sp. hw8 Genome sequencing.</title>
        <authorList>
            <person name="Park S."/>
        </authorList>
    </citation>
    <scope>NUCLEOTIDE SEQUENCE [LARGE SCALE GENOMIC DNA]</scope>
    <source>
        <strain evidence="5">hw8</strain>
    </source>
</reference>
<keyword evidence="1" id="KW-0106">Calcium</keyword>
<evidence type="ECO:0000313" key="5">
    <source>
        <dbReference type="Proteomes" id="UP001219862"/>
    </source>
</evidence>
<dbReference type="Pfam" id="PF13202">
    <property type="entry name" value="EF-hand_5"/>
    <property type="match status" value="3"/>
</dbReference>
<dbReference type="InterPro" id="IPR011992">
    <property type="entry name" value="EF-hand-dom_pair"/>
</dbReference>
<feature type="domain" description="EF-hand" evidence="3">
    <location>
        <begin position="74"/>
        <end position="109"/>
    </location>
</feature>
<dbReference type="SUPFAM" id="SSF47473">
    <property type="entry name" value="EF-hand"/>
    <property type="match status" value="1"/>
</dbReference>
<feature type="domain" description="EF-hand" evidence="3">
    <location>
        <begin position="187"/>
        <end position="222"/>
    </location>
</feature>
<dbReference type="Proteomes" id="UP001219862">
    <property type="component" value="Unassembled WGS sequence"/>
</dbReference>
<dbReference type="EMBL" id="JAQQXS010000009">
    <property type="protein sequence ID" value="MDC8785906.1"/>
    <property type="molecule type" value="Genomic_DNA"/>
</dbReference>
<evidence type="ECO:0000259" key="3">
    <source>
        <dbReference type="PROSITE" id="PS50222"/>
    </source>
</evidence>
<dbReference type="InterPro" id="IPR018247">
    <property type="entry name" value="EF_Hand_1_Ca_BS"/>
</dbReference>
<feature type="compositionally biased region" description="Low complexity" evidence="2">
    <location>
        <begin position="218"/>
        <end position="248"/>
    </location>
</feature>
<gene>
    <name evidence="4" type="ORF">PRZ01_11960</name>
</gene>